<proteinExistence type="predicted"/>
<feature type="chain" id="PRO_5042100368" description="Cupin type-1 domain-containing protein" evidence="2">
    <location>
        <begin position="23"/>
        <end position="561"/>
    </location>
</feature>
<dbReference type="AlphaFoldDB" id="A0AAD8P9G1"/>
<dbReference type="Proteomes" id="UP001229421">
    <property type="component" value="Unassembled WGS sequence"/>
</dbReference>
<dbReference type="Pfam" id="PF00190">
    <property type="entry name" value="Cupin_1"/>
    <property type="match status" value="2"/>
</dbReference>
<organism evidence="4 5">
    <name type="scientific">Tagetes erecta</name>
    <name type="common">African marigold</name>
    <dbReference type="NCBI Taxonomy" id="13708"/>
    <lineage>
        <taxon>Eukaryota</taxon>
        <taxon>Viridiplantae</taxon>
        <taxon>Streptophyta</taxon>
        <taxon>Embryophyta</taxon>
        <taxon>Tracheophyta</taxon>
        <taxon>Spermatophyta</taxon>
        <taxon>Magnoliopsida</taxon>
        <taxon>eudicotyledons</taxon>
        <taxon>Gunneridae</taxon>
        <taxon>Pentapetalae</taxon>
        <taxon>asterids</taxon>
        <taxon>campanulids</taxon>
        <taxon>Asterales</taxon>
        <taxon>Asteraceae</taxon>
        <taxon>Asteroideae</taxon>
        <taxon>Heliantheae alliance</taxon>
        <taxon>Tageteae</taxon>
        <taxon>Tagetes</taxon>
    </lineage>
</organism>
<feature type="compositionally biased region" description="Basic and acidic residues" evidence="1">
    <location>
        <begin position="29"/>
        <end position="46"/>
    </location>
</feature>
<dbReference type="EMBL" id="JAUHHV010000001">
    <property type="protein sequence ID" value="KAK1437284.1"/>
    <property type="molecule type" value="Genomic_DNA"/>
</dbReference>
<feature type="compositionally biased region" description="Polar residues" evidence="1">
    <location>
        <begin position="119"/>
        <end position="132"/>
    </location>
</feature>
<dbReference type="Gene3D" id="2.60.120.10">
    <property type="entry name" value="Jelly Rolls"/>
    <property type="match status" value="2"/>
</dbReference>
<dbReference type="SUPFAM" id="SSF51182">
    <property type="entry name" value="RmlC-like cupins"/>
    <property type="match status" value="1"/>
</dbReference>
<dbReference type="CDD" id="cd02245">
    <property type="entry name" value="cupin_7S_vicilin-like_C"/>
    <property type="match status" value="1"/>
</dbReference>
<protein>
    <recommendedName>
        <fullName evidence="3">Cupin type-1 domain-containing protein</fullName>
    </recommendedName>
</protein>
<keyword evidence="2" id="KW-0732">Signal</keyword>
<dbReference type="CDD" id="cd02244">
    <property type="entry name" value="cupin_7S_vicilin-like_N"/>
    <property type="match status" value="1"/>
</dbReference>
<feature type="domain" description="Cupin type-1" evidence="3">
    <location>
        <begin position="376"/>
        <end position="538"/>
    </location>
</feature>
<dbReference type="InterPro" id="IPR011051">
    <property type="entry name" value="RmlC_Cupin_sf"/>
</dbReference>
<evidence type="ECO:0000313" key="5">
    <source>
        <dbReference type="Proteomes" id="UP001229421"/>
    </source>
</evidence>
<dbReference type="SMART" id="SM00835">
    <property type="entry name" value="Cupin_1"/>
    <property type="match status" value="2"/>
</dbReference>
<evidence type="ECO:0000259" key="3">
    <source>
        <dbReference type="SMART" id="SM00835"/>
    </source>
</evidence>
<dbReference type="InterPro" id="IPR006045">
    <property type="entry name" value="Cupin_1"/>
</dbReference>
<dbReference type="InterPro" id="IPR014710">
    <property type="entry name" value="RmlC-like_jellyroll"/>
</dbReference>
<evidence type="ECO:0000256" key="1">
    <source>
        <dbReference type="SAM" id="MobiDB-lite"/>
    </source>
</evidence>
<reference evidence="4" key="1">
    <citation type="journal article" date="2023" name="bioRxiv">
        <title>Improved chromosome-level genome assembly for marigold (Tagetes erecta).</title>
        <authorList>
            <person name="Jiang F."/>
            <person name="Yuan L."/>
            <person name="Wang S."/>
            <person name="Wang H."/>
            <person name="Xu D."/>
            <person name="Wang A."/>
            <person name="Fan W."/>
        </authorList>
    </citation>
    <scope>NUCLEOTIDE SEQUENCE</scope>
    <source>
        <strain evidence="4">WSJ</strain>
        <tissue evidence="4">Leaf</tissue>
    </source>
</reference>
<dbReference type="InterPro" id="IPR050253">
    <property type="entry name" value="Seed_Storage-Functional"/>
</dbReference>
<keyword evidence="5" id="KW-1185">Reference proteome</keyword>
<feature type="compositionally biased region" description="Basic and acidic residues" evidence="1">
    <location>
        <begin position="100"/>
        <end position="118"/>
    </location>
</feature>
<sequence length="561" mass="62842">MGVKGKICVVLVLFVGVVLVSASVSFGLSDREPEKQRREREGDRGGRGRGGGGGEYDIVFAEEEQEVKKMVEDCHQSCQGSQGEQQRPQCFQTCMQKRFQERGRSQRGDTGRQDRSQRGDTSWQDRSQQGDSSWPDKSRRGDSSQPDRSQRGDTSRPERTKRTDKQRKLNNPYVFEDHHFTARLESEHGNVRVLQKFTDRSDLFQGIEKYRVVFLEAEPQTFIIPNHWDADALVFVANGQGTITLIDGHDSRTSHNIKRGDLFLVPAGISAYLINGDNNERLVLAKILRSVSVPGELQIFSVGAGNPESSFFNAFSTEVLEAAFDVDRDSIGKMIGQQELEQGIFKKATEEQIKSLTGKDKGTIWPFSEGKEHGTHNIYKDEPSVANENGNLHEVDSKRFKELRDINVAFSFFNITQGSMAGPFYNTKTTLVLMVPNGEGRFEMACPHLSEQVRRSGEINPSYEKVSSELRRGTVVVIPAGHPVVIEASGAQNLEVIGFGLNSDQNEWFPLAGRDNVISQWEEEAIELTFGFPAKVVQQVIEKQSKKLFFKGPVRSGRAFA</sequence>
<evidence type="ECO:0000256" key="2">
    <source>
        <dbReference type="SAM" id="SignalP"/>
    </source>
</evidence>
<feature type="domain" description="Cupin type-1" evidence="3">
    <location>
        <begin position="178"/>
        <end position="332"/>
    </location>
</feature>
<feature type="region of interest" description="Disordered" evidence="1">
    <location>
        <begin position="28"/>
        <end position="57"/>
    </location>
</feature>
<comment type="caution">
    <text evidence="4">The sequence shown here is derived from an EMBL/GenBank/DDBJ whole genome shotgun (WGS) entry which is preliminary data.</text>
</comment>
<feature type="signal peptide" evidence="2">
    <location>
        <begin position="1"/>
        <end position="22"/>
    </location>
</feature>
<feature type="region of interest" description="Disordered" evidence="1">
    <location>
        <begin position="100"/>
        <end position="174"/>
    </location>
</feature>
<name>A0AAD8P9G1_TARER</name>
<accession>A0AAD8P9G1</accession>
<evidence type="ECO:0000313" key="4">
    <source>
        <dbReference type="EMBL" id="KAK1437284.1"/>
    </source>
</evidence>
<gene>
    <name evidence="4" type="ORF">QVD17_03074</name>
</gene>
<dbReference type="PANTHER" id="PTHR31189">
    <property type="entry name" value="OS03G0336100 PROTEIN-RELATED"/>
    <property type="match status" value="1"/>
</dbReference>
<dbReference type="PANTHER" id="PTHR31189:SF13">
    <property type="entry name" value="CUPINCIN"/>
    <property type="match status" value="1"/>
</dbReference>
<feature type="compositionally biased region" description="Basic and acidic residues" evidence="1">
    <location>
        <begin position="148"/>
        <end position="167"/>
    </location>
</feature>